<evidence type="ECO:0000313" key="9">
    <source>
        <dbReference type="EnsemblMetazoa" id="XP_028135339.2"/>
    </source>
</evidence>
<dbReference type="InterPro" id="IPR013604">
    <property type="entry name" value="7TM_chemorcpt"/>
</dbReference>
<dbReference type="PANTHER" id="PTHR21143">
    <property type="entry name" value="INVERTEBRATE GUSTATORY RECEPTOR"/>
    <property type="match status" value="1"/>
</dbReference>
<evidence type="ECO:0000256" key="6">
    <source>
        <dbReference type="ARBA" id="ARBA00023170"/>
    </source>
</evidence>
<evidence type="ECO:0000256" key="5">
    <source>
        <dbReference type="ARBA" id="ARBA00023136"/>
    </source>
</evidence>
<proteinExistence type="predicted"/>
<evidence type="ECO:0000256" key="7">
    <source>
        <dbReference type="ARBA" id="ARBA00023224"/>
    </source>
</evidence>
<keyword evidence="6" id="KW-0675">Receptor</keyword>
<evidence type="ECO:0000256" key="1">
    <source>
        <dbReference type="ARBA" id="ARBA00004651"/>
    </source>
</evidence>
<organism evidence="9 10">
    <name type="scientific">Diabrotica virgifera virgifera</name>
    <name type="common">western corn rootworm</name>
    <dbReference type="NCBI Taxonomy" id="50390"/>
    <lineage>
        <taxon>Eukaryota</taxon>
        <taxon>Metazoa</taxon>
        <taxon>Ecdysozoa</taxon>
        <taxon>Arthropoda</taxon>
        <taxon>Hexapoda</taxon>
        <taxon>Insecta</taxon>
        <taxon>Pterygota</taxon>
        <taxon>Neoptera</taxon>
        <taxon>Endopterygota</taxon>
        <taxon>Coleoptera</taxon>
        <taxon>Polyphaga</taxon>
        <taxon>Cucujiformia</taxon>
        <taxon>Chrysomeloidea</taxon>
        <taxon>Chrysomelidae</taxon>
        <taxon>Galerucinae</taxon>
        <taxon>Diabroticina</taxon>
        <taxon>Diabroticites</taxon>
        <taxon>Diabrotica</taxon>
    </lineage>
</organism>
<protein>
    <submittedName>
        <fullName evidence="9">Uncharacterized protein</fullName>
    </submittedName>
</protein>
<dbReference type="PANTHER" id="PTHR21143:SF123">
    <property type="entry name" value="GUSTATORY RECEPTOR FOR SUGAR TASTE 43A-RELATED"/>
    <property type="match status" value="1"/>
</dbReference>
<name>A0ABM5IL31_DIAVI</name>
<keyword evidence="3 8" id="KW-0812">Transmembrane</keyword>
<dbReference type="EnsemblMetazoa" id="XM_028279538.2">
    <property type="protein sequence ID" value="XP_028135339.2"/>
    <property type="gene ID" value="LOC114330218"/>
</dbReference>
<dbReference type="Proteomes" id="UP001652700">
    <property type="component" value="Unplaced"/>
</dbReference>
<feature type="transmembrane region" description="Helical" evidence="8">
    <location>
        <begin position="38"/>
        <end position="56"/>
    </location>
</feature>
<keyword evidence="7" id="KW-0807">Transducer</keyword>
<evidence type="ECO:0000256" key="2">
    <source>
        <dbReference type="ARBA" id="ARBA00022475"/>
    </source>
</evidence>
<keyword evidence="2" id="KW-1003">Cell membrane</keyword>
<evidence type="ECO:0000256" key="4">
    <source>
        <dbReference type="ARBA" id="ARBA00022989"/>
    </source>
</evidence>
<accession>A0ABM5IL31</accession>
<evidence type="ECO:0000256" key="8">
    <source>
        <dbReference type="SAM" id="Phobius"/>
    </source>
</evidence>
<comment type="subcellular location">
    <subcellularLocation>
        <location evidence="1">Cell membrane</location>
        <topology evidence="1">Multi-pass membrane protein</topology>
    </subcellularLocation>
</comment>
<dbReference type="GeneID" id="114330218"/>
<keyword evidence="10" id="KW-1185">Reference proteome</keyword>
<reference evidence="9" key="1">
    <citation type="submission" date="2025-05" db="UniProtKB">
        <authorList>
            <consortium name="EnsemblMetazoa"/>
        </authorList>
    </citation>
    <scope>IDENTIFICATION</scope>
</reference>
<dbReference type="RefSeq" id="XP_028135339.2">
    <property type="nucleotide sequence ID" value="XM_028279538.2"/>
</dbReference>
<keyword evidence="4 8" id="KW-1133">Transmembrane helix</keyword>
<keyword evidence="5 8" id="KW-0472">Membrane</keyword>
<dbReference type="Pfam" id="PF08395">
    <property type="entry name" value="7tm_7"/>
    <property type="match status" value="1"/>
</dbReference>
<evidence type="ECO:0000313" key="10">
    <source>
        <dbReference type="Proteomes" id="UP001652700"/>
    </source>
</evidence>
<feature type="transmembrane region" description="Helical" evidence="8">
    <location>
        <begin position="68"/>
        <end position="86"/>
    </location>
</feature>
<evidence type="ECO:0000256" key="3">
    <source>
        <dbReference type="ARBA" id="ARBA00022692"/>
    </source>
</evidence>
<sequence length="165" mass="18944">MADKKSVPFDETKINYLKGYECLVEASAALNNYFGAKLLILLFGASLYLLITPYDLYIEILNQQYRFIFLQVLWMIGHLWRLLLLIEPCNSVAHEVQKMSFIVCKMLSHKSDIKFNEKLQVLLLMLHHCPIKFTSCNMVSIDRNLLTSIAGGVTTYLVILFQFGG</sequence>